<protein>
    <submittedName>
        <fullName evidence="1">Uncharacterized protein</fullName>
    </submittedName>
</protein>
<sequence>MSINNNAIQVSTVNNTNYSQDIRNLTHPWGVNPVTHLEQVRQQSRINKLVKIQESLTNLTQSSSNKEEQQENIQEITTISENLKSIRSILLTLNEYDIEVATQYGKEIMMITTNLLSHIVKQIGQTNIQTRTLESIIAYIRNLMHTRSAHMRQTIPGSLLIAWYELSNLMSSLQKEPELKITNKKALQLLDIAHNTAAWAYKHLTTTRSDDEQIGFIDRNSIPYTYE</sequence>
<proteinExistence type="predicted"/>
<dbReference type="AlphaFoldDB" id="A0A813SJZ0"/>
<dbReference type="Proteomes" id="UP000663891">
    <property type="component" value="Unassembled WGS sequence"/>
</dbReference>
<organism evidence="1 2">
    <name type="scientific">Adineta steineri</name>
    <dbReference type="NCBI Taxonomy" id="433720"/>
    <lineage>
        <taxon>Eukaryota</taxon>
        <taxon>Metazoa</taxon>
        <taxon>Spiralia</taxon>
        <taxon>Gnathifera</taxon>
        <taxon>Rotifera</taxon>
        <taxon>Eurotatoria</taxon>
        <taxon>Bdelloidea</taxon>
        <taxon>Adinetida</taxon>
        <taxon>Adinetidae</taxon>
        <taxon>Adineta</taxon>
    </lineage>
</organism>
<comment type="caution">
    <text evidence="1">The sequence shown here is derived from an EMBL/GenBank/DDBJ whole genome shotgun (WGS) entry which is preliminary data.</text>
</comment>
<name>A0A813SJZ0_9BILA</name>
<gene>
    <name evidence="1" type="ORF">VCS650_LOCUS4003</name>
</gene>
<reference evidence="1" key="1">
    <citation type="submission" date="2021-02" db="EMBL/GenBank/DDBJ databases">
        <authorList>
            <person name="Nowell W R."/>
        </authorList>
    </citation>
    <scope>NUCLEOTIDE SEQUENCE</scope>
</reference>
<dbReference type="OrthoDB" id="10011997at2759"/>
<evidence type="ECO:0000313" key="1">
    <source>
        <dbReference type="EMBL" id="CAF0800784.1"/>
    </source>
</evidence>
<accession>A0A813SJZ0</accession>
<dbReference type="EMBL" id="CAJNON010000022">
    <property type="protein sequence ID" value="CAF0800784.1"/>
    <property type="molecule type" value="Genomic_DNA"/>
</dbReference>
<evidence type="ECO:0000313" key="2">
    <source>
        <dbReference type="Proteomes" id="UP000663891"/>
    </source>
</evidence>